<reference evidence="2 3" key="1">
    <citation type="submission" date="2022-10" db="EMBL/GenBank/DDBJ databases">
        <title>Luteolibacter arcticus strain CCTCC AB 2014275, whole genome shotgun sequencing project.</title>
        <authorList>
            <person name="Zhao G."/>
            <person name="Shen L."/>
        </authorList>
    </citation>
    <scope>NUCLEOTIDE SEQUENCE [LARGE SCALE GENOMIC DNA]</scope>
    <source>
        <strain evidence="2 3">CCTCC AB 2014275</strain>
    </source>
</reference>
<dbReference type="RefSeq" id="WP_264488227.1">
    <property type="nucleotide sequence ID" value="NZ_JAPDDT010000007.1"/>
</dbReference>
<evidence type="ECO:0000313" key="3">
    <source>
        <dbReference type="Proteomes" id="UP001320876"/>
    </source>
</evidence>
<dbReference type="Proteomes" id="UP001320876">
    <property type="component" value="Unassembled WGS sequence"/>
</dbReference>
<organism evidence="2 3">
    <name type="scientific">Luteolibacter arcticus</name>
    <dbReference type="NCBI Taxonomy" id="1581411"/>
    <lineage>
        <taxon>Bacteria</taxon>
        <taxon>Pseudomonadati</taxon>
        <taxon>Verrucomicrobiota</taxon>
        <taxon>Verrucomicrobiia</taxon>
        <taxon>Verrucomicrobiales</taxon>
        <taxon>Verrucomicrobiaceae</taxon>
        <taxon>Luteolibacter</taxon>
    </lineage>
</organism>
<comment type="caution">
    <text evidence="2">The sequence shown here is derived from an EMBL/GenBank/DDBJ whole genome shotgun (WGS) entry which is preliminary data.</text>
</comment>
<sequence>MRAFFFSALICLLPVMRGHAQAAAPVDVTDAAVASVKVLGEQVVLGKQQIAIDRMYPEWKERAAKEAGGMDKLEAQLAAVPRMMAQQGVQLISFKPKGVPSSYEVQMGKEVVEENGKKVEKLIHKKWLVLIPTVTEFRIAKPAEKGGVPKFVVIQSTGFQAAVSDKGKNDWTFIDGASLTVADLRRLFGTLPENMQLPPISRKQVDGK</sequence>
<keyword evidence="3" id="KW-1185">Reference proteome</keyword>
<feature type="signal peptide" evidence="1">
    <location>
        <begin position="1"/>
        <end position="22"/>
    </location>
</feature>
<feature type="chain" id="PRO_5046153929" evidence="1">
    <location>
        <begin position="23"/>
        <end position="208"/>
    </location>
</feature>
<evidence type="ECO:0000256" key="1">
    <source>
        <dbReference type="SAM" id="SignalP"/>
    </source>
</evidence>
<proteinExistence type="predicted"/>
<accession>A0ABT3GKS0</accession>
<keyword evidence="1" id="KW-0732">Signal</keyword>
<gene>
    <name evidence="2" type="ORF">OKA05_16245</name>
</gene>
<dbReference type="EMBL" id="JAPDDT010000007">
    <property type="protein sequence ID" value="MCW1924119.1"/>
    <property type="molecule type" value="Genomic_DNA"/>
</dbReference>
<evidence type="ECO:0000313" key="2">
    <source>
        <dbReference type="EMBL" id="MCW1924119.1"/>
    </source>
</evidence>
<name>A0ABT3GKS0_9BACT</name>
<protein>
    <submittedName>
        <fullName evidence="2">Uncharacterized protein</fullName>
    </submittedName>
</protein>